<sequence>MHLVYFTTFPDESGKIRRYPDVYDRDEPVYAALMRAGLESFASGE</sequence>
<dbReference type="RefSeq" id="WP_377785921.1">
    <property type="nucleotide sequence ID" value="NZ_JBHUOC010000001.1"/>
</dbReference>
<evidence type="ECO:0000313" key="2">
    <source>
        <dbReference type="Proteomes" id="UP001243846"/>
    </source>
</evidence>
<keyword evidence="2" id="KW-1185">Reference proteome</keyword>
<protein>
    <submittedName>
        <fullName evidence="1">Uncharacterized protein</fullName>
    </submittedName>
</protein>
<name>A0ABT8D3H0_9RHOB</name>
<comment type="caution">
    <text evidence="1">The sequence shown here is derived from an EMBL/GenBank/DDBJ whole genome shotgun (WGS) entry which is preliminary data.</text>
</comment>
<organism evidence="1 2">
    <name type="scientific">Paracoccus cavernae</name>
    <dbReference type="NCBI Taxonomy" id="1571207"/>
    <lineage>
        <taxon>Bacteria</taxon>
        <taxon>Pseudomonadati</taxon>
        <taxon>Pseudomonadota</taxon>
        <taxon>Alphaproteobacteria</taxon>
        <taxon>Rhodobacterales</taxon>
        <taxon>Paracoccaceae</taxon>
        <taxon>Paracoccus</taxon>
    </lineage>
</organism>
<gene>
    <name evidence="1" type="ORF">QWZ10_04790</name>
</gene>
<reference evidence="2" key="1">
    <citation type="journal article" date="2019" name="Int. J. Syst. Evol. Microbiol.">
        <title>The Global Catalogue of Microorganisms (GCM) 10K type strain sequencing project: providing services to taxonomists for standard genome sequencing and annotation.</title>
        <authorList>
            <consortium name="The Broad Institute Genomics Platform"/>
            <consortium name="The Broad Institute Genome Sequencing Center for Infectious Disease"/>
            <person name="Wu L."/>
            <person name="Ma J."/>
        </authorList>
    </citation>
    <scope>NUCLEOTIDE SEQUENCE [LARGE SCALE GENOMIC DNA]</scope>
    <source>
        <strain evidence="2">CECT 8482</strain>
    </source>
</reference>
<dbReference type="EMBL" id="JAUFRC010000001">
    <property type="protein sequence ID" value="MDN3711319.1"/>
    <property type="molecule type" value="Genomic_DNA"/>
</dbReference>
<evidence type="ECO:0000313" key="1">
    <source>
        <dbReference type="EMBL" id="MDN3711319.1"/>
    </source>
</evidence>
<dbReference type="Proteomes" id="UP001243846">
    <property type="component" value="Unassembled WGS sequence"/>
</dbReference>
<proteinExistence type="predicted"/>
<accession>A0ABT8D3H0</accession>